<protein>
    <submittedName>
        <fullName evidence="1">Uncharacterized protein</fullName>
    </submittedName>
</protein>
<dbReference type="Proteomes" id="UP000027120">
    <property type="component" value="Unassembled WGS sequence"/>
</dbReference>
<dbReference type="AlphaFoldDB" id="A0A067E8R9"/>
<evidence type="ECO:0000313" key="1">
    <source>
        <dbReference type="EMBL" id="KDO47617.1"/>
    </source>
</evidence>
<evidence type="ECO:0000313" key="2">
    <source>
        <dbReference type="Proteomes" id="UP000027120"/>
    </source>
</evidence>
<feature type="non-terminal residue" evidence="1">
    <location>
        <position position="79"/>
    </location>
</feature>
<reference evidence="1 2" key="1">
    <citation type="submission" date="2014-04" db="EMBL/GenBank/DDBJ databases">
        <authorList>
            <consortium name="International Citrus Genome Consortium"/>
            <person name="Gmitter F."/>
            <person name="Chen C."/>
            <person name="Farmerie W."/>
            <person name="Harkins T."/>
            <person name="Desany B."/>
            <person name="Mohiuddin M."/>
            <person name="Kodira C."/>
            <person name="Borodovsky M."/>
            <person name="Lomsadze A."/>
            <person name="Burns P."/>
            <person name="Jenkins J."/>
            <person name="Prochnik S."/>
            <person name="Shu S."/>
            <person name="Chapman J."/>
            <person name="Pitluck S."/>
            <person name="Schmutz J."/>
            <person name="Rokhsar D."/>
        </authorList>
    </citation>
    <scope>NUCLEOTIDE SEQUENCE</scope>
</reference>
<name>A0A067E8R9_CITSI</name>
<proteinExistence type="predicted"/>
<accession>A0A067E8R9</accession>
<feature type="non-terminal residue" evidence="1">
    <location>
        <position position="1"/>
    </location>
</feature>
<sequence>GSRSKLAEVALGLSFLSLGTGRSRSGLISIRCCKSLRLFRWLRLARLRRCSKGETEMFKGPSTKAVLDWELVEAEVAAG</sequence>
<gene>
    <name evidence="1" type="ORF">CISIN_1g0481763mg</name>
</gene>
<keyword evidence="2" id="KW-1185">Reference proteome</keyword>
<organism evidence="1 2">
    <name type="scientific">Citrus sinensis</name>
    <name type="common">Sweet orange</name>
    <name type="synonym">Citrus aurantium var. sinensis</name>
    <dbReference type="NCBI Taxonomy" id="2711"/>
    <lineage>
        <taxon>Eukaryota</taxon>
        <taxon>Viridiplantae</taxon>
        <taxon>Streptophyta</taxon>
        <taxon>Embryophyta</taxon>
        <taxon>Tracheophyta</taxon>
        <taxon>Spermatophyta</taxon>
        <taxon>Magnoliopsida</taxon>
        <taxon>eudicotyledons</taxon>
        <taxon>Gunneridae</taxon>
        <taxon>Pentapetalae</taxon>
        <taxon>rosids</taxon>
        <taxon>malvids</taxon>
        <taxon>Sapindales</taxon>
        <taxon>Rutaceae</taxon>
        <taxon>Aurantioideae</taxon>
        <taxon>Citrus</taxon>
    </lineage>
</organism>
<dbReference type="EMBL" id="KK785171">
    <property type="protein sequence ID" value="KDO47617.1"/>
    <property type="molecule type" value="Genomic_DNA"/>
</dbReference>